<keyword evidence="4 8" id="KW-0554">One-carbon metabolism</keyword>
<dbReference type="EC" id="1.5.1.3" evidence="3 8"/>
<dbReference type="Gene3D" id="3.40.430.10">
    <property type="entry name" value="Dihydrofolate Reductase, subunit A"/>
    <property type="match status" value="1"/>
</dbReference>
<comment type="catalytic activity">
    <reaction evidence="8">
        <text>(6S)-5,6,7,8-tetrahydrofolate + NADP(+) = 7,8-dihydrofolate + NADPH + H(+)</text>
        <dbReference type="Rhea" id="RHEA:15009"/>
        <dbReference type="ChEBI" id="CHEBI:15378"/>
        <dbReference type="ChEBI" id="CHEBI:57451"/>
        <dbReference type="ChEBI" id="CHEBI:57453"/>
        <dbReference type="ChEBI" id="CHEBI:57783"/>
        <dbReference type="ChEBI" id="CHEBI:58349"/>
        <dbReference type="EC" id="1.5.1.3"/>
    </reaction>
</comment>
<dbReference type="PIRSF" id="PIRSF000194">
    <property type="entry name" value="DHFR"/>
    <property type="match status" value="1"/>
</dbReference>
<dbReference type="InterPro" id="IPR024072">
    <property type="entry name" value="DHFR-like_dom_sf"/>
</dbReference>
<evidence type="ECO:0000259" key="9">
    <source>
        <dbReference type="PROSITE" id="PS51330"/>
    </source>
</evidence>
<evidence type="ECO:0000256" key="6">
    <source>
        <dbReference type="ARBA" id="ARBA00023002"/>
    </source>
</evidence>
<dbReference type="GO" id="GO:0046654">
    <property type="term" value="P:tetrahydrofolate biosynthetic process"/>
    <property type="evidence" value="ECO:0007669"/>
    <property type="project" value="UniProtKB-UniPathway"/>
</dbReference>
<organism evidence="10">
    <name type="scientific">Chryseobacterium indologenes</name>
    <name type="common">Flavobacterium indologenes</name>
    <dbReference type="NCBI Taxonomy" id="253"/>
    <lineage>
        <taxon>Bacteria</taxon>
        <taxon>Pseudomonadati</taxon>
        <taxon>Bacteroidota</taxon>
        <taxon>Flavobacteriia</taxon>
        <taxon>Flavobacteriales</taxon>
        <taxon>Weeksellaceae</taxon>
        <taxon>Chryseobacterium group</taxon>
        <taxon>Chryseobacterium</taxon>
    </lineage>
</organism>
<gene>
    <name evidence="10" type="ORF">EU348_12700</name>
</gene>
<evidence type="ECO:0000256" key="4">
    <source>
        <dbReference type="ARBA" id="ARBA00022563"/>
    </source>
</evidence>
<evidence type="ECO:0000256" key="8">
    <source>
        <dbReference type="PIRNR" id="PIRNR000194"/>
    </source>
</evidence>
<accession>A0A411DNP6</accession>
<dbReference type="SUPFAM" id="SSF53597">
    <property type="entry name" value="Dihydrofolate reductase-like"/>
    <property type="match status" value="1"/>
</dbReference>
<comment type="function">
    <text evidence="7 8">Key enzyme in folate metabolism. Catalyzes an essential reaction for de novo glycine and purine synthesis, and for DNA precursor synthesis.</text>
</comment>
<comment type="pathway">
    <text evidence="1 8">Cofactor biosynthesis; tetrahydrofolate biosynthesis; 5,6,7,8-tetrahydrofolate from 7,8-dihydrofolate: step 1/1.</text>
</comment>
<dbReference type="GO" id="GO:0004146">
    <property type="term" value="F:dihydrofolate reductase activity"/>
    <property type="evidence" value="ECO:0007669"/>
    <property type="project" value="UniProtKB-EC"/>
</dbReference>
<dbReference type="PANTHER" id="PTHR48069">
    <property type="entry name" value="DIHYDROFOLATE REDUCTASE"/>
    <property type="match status" value="1"/>
</dbReference>
<keyword evidence="5 8" id="KW-0521">NADP</keyword>
<dbReference type="PROSITE" id="PS51330">
    <property type="entry name" value="DHFR_2"/>
    <property type="match status" value="1"/>
</dbReference>
<evidence type="ECO:0000256" key="3">
    <source>
        <dbReference type="ARBA" id="ARBA00012856"/>
    </source>
</evidence>
<dbReference type="GO" id="GO:0006730">
    <property type="term" value="P:one-carbon metabolic process"/>
    <property type="evidence" value="ECO:0007669"/>
    <property type="project" value="UniProtKB-KW"/>
</dbReference>
<dbReference type="EMBL" id="CP035532">
    <property type="protein sequence ID" value="QBA21999.1"/>
    <property type="molecule type" value="Genomic_DNA"/>
</dbReference>
<dbReference type="Pfam" id="PF00186">
    <property type="entry name" value="DHFR_1"/>
    <property type="match status" value="1"/>
</dbReference>
<dbReference type="UniPathway" id="UPA00077">
    <property type="reaction ID" value="UER00158"/>
</dbReference>
<evidence type="ECO:0000256" key="1">
    <source>
        <dbReference type="ARBA" id="ARBA00004903"/>
    </source>
</evidence>
<dbReference type="CDD" id="cd00209">
    <property type="entry name" value="DHFR"/>
    <property type="match status" value="1"/>
</dbReference>
<evidence type="ECO:0000256" key="7">
    <source>
        <dbReference type="ARBA" id="ARBA00025067"/>
    </source>
</evidence>
<keyword evidence="6 8" id="KW-0560">Oxidoreductase</keyword>
<protein>
    <recommendedName>
        <fullName evidence="3 8">Dihydrofolate reductase</fullName>
        <ecNumber evidence="3 8">1.5.1.3</ecNumber>
    </recommendedName>
</protein>
<feature type="domain" description="DHFR" evidence="9">
    <location>
        <begin position="2"/>
        <end position="167"/>
    </location>
</feature>
<proteinExistence type="inferred from homology"/>
<dbReference type="PANTHER" id="PTHR48069:SF3">
    <property type="entry name" value="DIHYDROFOLATE REDUCTASE"/>
    <property type="match status" value="1"/>
</dbReference>
<dbReference type="GO" id="GO:0005829">
    <property type="term" value="C:cytosol"/>
    <property type="evidence" value="ECO:0007669"/>
    <property type="project" value="TreeGrafter"/>
</dbReference>
<name>A0A411DNP6_CHRID</name>
<dbReference type="PRINTS" id="PR00070">
    <property type="entry name" value="DHFR"/>
</dbReference>
<dbReference type="GO" id="GO:0046655">
    <property type="term" value="P:folic acid metabolic process"/>
    <property type="evidence" value="ECO:0007669"/>
    <property type="project" value="TreeGrafter"/>
</dbReference>
<evidence type="ECO:0000256" key="5">
    <source>
        <dbReference type="ARBA" id="ARBA00022857"/>
    </source>
</evidence>
<dbReference type="GO" id="GO:0046452">
    <property type="term" value="P:dihydrofolate metabolic process"/>
    <property type="evidence" value="ECO:0007669"/>
    <property type="project" value="TreeGrafter"/>
</dbReference>
<dbReference type="AlphaFoldDB" id="A0A411DNP6"/>
<dbReference type="InterPro" id="IPR012259">
    <property type="entry name" value="DHFR"/>
</dbReference>
<dbReference type="InterPro" id="IPR001796">
    <property type="entry name" value="DHFR_dom"/>
</dbReference>
<sequence>MKVVLIVAMDSDRGIGKNNDLMWHLPADMRFFKETTSGHIVVLGRKNYESIPERFRPLPNRENAVLTRNSDYSAPGCKLFYSLESCLEAYKNESDRTVFIIGGGEIYKQSLALNCVDEMYITHVHHSYDADTFFPTFDATQWESAVIQVQEIDEKHPVSFEIKHYLKR</sequence>
<evidence type="ECO:0000256" key="2">
    <source>
        <dbReference type="ARBA" id="ARBA00009539"/>
    </source>
</evidence>
<comment type="similarity">
    <text evidence="2 8">Belongs to the dihydrofolate reductase family.</text>
</comment>
<evidence type="ECO:0000313" key="10">
    <source>
        <dbReference type="EMBL" id="QBA21999.1"/>
    </source>
</evidence>
<reference evidence="10" key="1">
    <citation type="submission" date="2019-01" db="EMBL/GenBank/DDBJ databases">
        <title>Whole Genome Sequencing for Putative Detection of Antimicrobial Resistance and Potential Virulence Factors in Chryseobacterium indologenes isolated from Nile Tilapia in Tanzania.</title>
        <authorList>
            <person name="Mwega E."/>
            <person name="Mutoloki S."/>
            <person name="Mugimba K."/>
            <person name="Colquhoun D."/>
            <person name="Mdegela R."/>
            <person name="Evensen O."/>
            <person name="Wasteson Y."/>
        </authorList>
    </citation>
    <scope>NUCLEOTIDE SEQUENCE [LARGE SCALE GENOMIC DNA]</scope>
    <source>
        <strain evidence="10">StR 01</strain>
    </source>
</reference>
<dbReference type="GO" id="GO:0050661">
    <property type="term" value="F:NADP binding"/>
    <property type="evidence" value="ECO:0007669"/>
    <property type="project" value="InterPro"/>
</dbReference>